<sequence length="59" mass="6986">VEKLPYLFKDHKEYEQTIRMPIGKEWNTTAAFNRMIKPKVITHMGKIINPLTAPFKKDQ</sequence>
<dbReference type="EMBL" id="JAMZIH010003767">
    <property type="protein sequence ID" value="KAJ1676623.1"/>
    <property type="molecule type" value="Genomic_DNA"/>
</dbReference>
<name>A0ACC1HLG7_9FUNG</name>
<dbReference type="Proteomes" id="UP001145114">
    <property type="component" value="Unassembled WGS sequence"/>
</dbReference>
<feature type="non-terminal residue" evidence="1">
    <location>
        <position position="1"/>
    </location>
</feature>
<gene>
    <name evidence="1" type="ORF">EV182_007816</name>
</gene>
<organism evidence="1 2">
    <name type="scientific">Spiromyces aspiralis</name>
    <dbReference type="NCBI Taxonomy" id="68401"/>
    <lineage>
        <taxon>Eukaryota</taxon>
        <taxon>Fungi</taxon>
        <taxon>Fungi incertae sedis</taxon>
        <taxon>Zoopagomycota</taxon>
        <taxon>Kickxellomycotina</taxon>
        <taxon>Kickxellomycetes</taxon>
        <taxon>Kickxellales</taxon>
        <taxon>Kickxellaceae</taxon>
        <taxon>Spiromyces</taxon>
    </lineage>
</organism>
<proteinExistence type="predicted"/>
<reference evidence="1" key="1">
    <citation type="submission" date="2022-06" db="EMBL/GenBank/DDBJ databases">
        <title>Phylogenomic reconstructions and comparative analyses of Kickxellomycotina fungi.</title>
        <authorList>
            <person name="Reynolds N.K."/>
            <person name="Stajich J.E."/>
            <person name="Barry K."/>
            <person name="Grigoriev I.V."/>
            <person name="Crous P."/>
            <person name="Smith M.E."/>
        </authorList>
    </citation>
    <scope>NUCLEOTIDE SEQUENCE</scope>
    <source>
        <strain evidence="1">RSA 2271</strain>
    </source>
</reference>
<comment type="caution">
    <text evidence="1">The sequence shown here is derived from an EMBL/GenBank/DDBJ whole genome shotgun (WGS) entry which is preliminary data.</text>
</comment>
<evidence type="ECO:0000313" key="2">
    <source>
        <dbReference type="Proteomes" id="UP001145114"/>
    </source>
</evidence>
<evidence type="ECO:0000313" key="1">
    <source>
        <dbReference type="EMBL" id="KAJ1676623.1"/>
    </source>
</evidence>
<accession>A0ACC1HLG7</accession>
<protein>
    <submittedName>
        <fullName evidence="1">Uncharacterized protein</fullName>
    </submittedName>
</protein>
<keyword evidence="2" id="KW-1185">Reference proteome</keyword>